<dbReference type="EMBL" id="JAPNKE010000002">
    <property type="protein sequence ID" value="MCY1008461.1"/>
    <property type="molecule type" value="Genomic_DNA"/>
</dbReference>
<feature type="signal peptide" evidence="3">
    <location>
        <begin position="1"/>
        <end position="22"/>
    </location>
</feature>
<proteinExistence type="predicted"/>
<dbReference type="PROSITE" id="PS00018">
    <property type="entry name" value="EF_HAND_1"/>
    <property type="match status" value="1"/>
</dbReference>
<dbReference type="SUPFAM" id="SSF69318">
    <property type="entry name" value="Integrin alpha N-terminal domain"/>
    <property type="match status" value="2"/>
</dbReference>
<feature type="chain" id="PRO_5040814263" evidence="3">
    <location>
        <begin position="23"/>
        <end position="583"/>
    </location>
</feature>
<reference evidence="4" key="1">
    <citation type="submission" date="2022-11" db="EMBL/GenBank/DDBJ databases">
        <title>Minimal conservation of predation-associated metabolite biosynthetic gene clusters underscores biosynthetic potential of Myxococcota including descriptions for ten novel species: Archangium lansinium sp. nov., Myxococcus landrumus sp. nov., Nannocystis bai.</title>
        <authorList>
            <person name="Ahearne A."/>
            <person name="Stevens C."/>
            <person name="Phillips K."/>
        </authorList>
    </citation>
    <scope>NUCLEOTIDE SEQUENCE</scope>
    <source>
        <strain evidence="4">Na p29</strain>
    </source>
</reference>
<keyword evidence="1 3" id="KW-0732">Signal</keyword>
<accession>A0A9X3ERC7</accession>
<organism evidence="4 5">
    <name type="scientific">Nannocystis pusilla</name>
    <dbReference type="NCBI Taxonomy" id="889268"/>
    <lineage>
        <taxon>Bacteria</taxon>
        <taxon>Pseudomonadati</taxon>
        <taxon>Myxococcota</taxon>
        <taxon>Polyangia</taxon>
        <taxon>Nannocystales</taxon>
        <taxon>Nannocystaceae</taxon>
        <taxon>Nannocystis</taxon>
    </lineage>
</organism>
<keyword evidence="5" id="KW-1185">Reference proteome</keyword>
<evidence type="ECO:0000313" key="4">
    <source>
        <dbReference type="EMBL" id="MCY1008461.1"/>
    </source>
</evidence>
<sequence length="583" mass="60969">MPRPQAFALPLLALGIVPVACGDSTASSTASLTTTGVTSATASTGTATDSPTTTTTGVPTTSAGSESATGSTSTSASTTDEVSAGSSGTGFKFDTPQGGDIGNVETDGPAPTCFVVDDMDAIGDCNKEAPPDSFEPEVQWSWGNQNTGGSSSTPLVANLTDDNGDGSIDLCDVPDIVVVTGGPLGGKIHVLDGATGVEHFAVATPVDGFVTPAIGDIDNDGLPEIVAATPGGTFLGPSALVAFEHDGALKWTSADKFNHDQGGAVALGDLDNDGDVEVVCDDLVVDHEGKTLFIAPEQALWDIVFHCTATTLADLDGDLDLEVILGQAAYHHDGTVYYNDVSLKPGFPSVANLDPDPMPEILLTNNNGITVLEHDGKVKFKDIKPTGDNGIGAWFRPSTIHDFDGDKLSEFATSSAAHYSMFEAGGKVAWTANVQDGSGWAAGTAFDFLGDGIAEAMYADEVKLFVFDGAGKPLLSVPRSSKTLIEYPVVADVDNDGSAEIVVVSDVGYDDLQTAPTVQVIRDKQDRWIQARRIWNQHTYHVTNVREDSTIPQYEPHSWELLNTFRTNAQIEGGALCKPEPPM</sequence>
<dbReference type="Pfam" id="PF13517">
    <property type="entry name" value="FG-GAP_3"/>
    <property type="match status" value="1"/>
</dbReference>
<dbReference type="RefSeq" id="WP_267771092.1">
    <property type="nucleotide sequence ID" value="NZ_JAPNKE010000002.1"/>
</dbReference>
<comment type="caution">
    <text evidence="4">The sequence shown here is derived from an EMBL/GenBank/DDBJ whole genome shotgun (WGS) entry which is preliminary data.</text>
</comment>
<feature type="region of interest" description="Disordered" evidence="2">
    <location>
        <begin position="25"/>
        <end position="111"/>
    </location>
</feature>
<dbReference type="InterPro" id="IPR028994">
    <property type="entry name" value="Integrin_alpha_N"/>
</dbReference>
<feature type="compositionally biased region" description="Low complexity" evidence="2">
    <location>
        <begin position="25"/>
        <end position="79"/>
    </location>
</feature>
<gene>
    <name evidence="4" type="ORF">OV079_23465</name>
</gene>
<dbReference type="AlphaFoldDB" id="A0A9X3ERC7"/>
<evidence type="ECO:0000313" key="5">
    <source>
        <dbReference type="Proteomes" id="UP001150924"/>
    </source>
</evidence>
<dbReference type="Proteomes" id="UP001150924">
    <property type="component" value="Unassembled WGS sequence"/>
</dbReference>
<protein>
    <submittedName>
        <fullName evidence="4">VCBS repeat-containing protein</fullName>
    </submittedName>
</protein>
<dbReference type="InterPro" id="IPR013517">
    <property type="entry name" value="FG-GAP"/>
</dbReference>
<evidence type="ECO:0000256" key="1">
    <source>
        <dbReference type="ARBA" id="ARBA00022729"/>
    </source>
</evidence>
<dbReference type="InterPro" id="IPR018247">
    <property type="entry name" value="EF_Hand_1_Ca_BS"/>
</dbReference>
<evidence type="ECO:0000256" key="2">
    <source>
        <dbReference type="SAM" id="MobiDB-lite"/>
    </source>
</evidence>
<evidence type="ECO:0000256" key="3">
    <source>
        <dbReference type="SAM" id="SignalP"/>
    </source>
</evidence>
<name>A0A9X3ERC7_9BACT</name>